<sequence length="1439" mass="138762">MDVSEWEPATDAEVAMRDALRTDDQESYFRILAGVDLLLPVSADVLAGLAPMGWGTWSTGGRTHVLAFTSNAALRSCLADYTGSARRVPYSELANTWPNLEWWLAVNPGLPIEGYLPAWFVAQLARGDLRLPTRGPGREANTTSKIQELGAAALAASRSGTESAAGGPTYDPEPAAVAAPSSPSPVAVAAPPVAAPPAPVAAPPVAPAVAPIPPVGTPAPPMGGSAGGFGTPPQPAAQPPVGPGGLPMRTPGGTGANGLPTRNPAEPAAYQPPAVPGSQPPVSAPPSSGAPSSSPQSPAGGFPGPGSPAGFPGSGSSGGFPGSGSPAGFPGSGPAGGFPGSGPAPTSAVPASGFPASGPAPVSAIPVSGFAGPGAAPVSAVPMSGNPAAIPAPGAPGSGLPDSGYPGFGAPGSGAPGSGAPSFGGPGSAAPNSGAPGFGAPGSAGPGSGAPGFGAPGSGAPGGGAAGVGAPGSGAAGSAGMATPGWDKAGMPFRPDEDPRGPLQDLKAPLPVRTPMANTPPVPDHVAPYDPAEAQVDPHWAAANRGTPPPGTPPMSAPPAASPMSAAPSMSGGSPLPGGSPMPGGSPRPGASSMPGGSPMSGASSLSGGSSPSGASPMSGPPGSGGSGVPPLPTRQPASSIPAAASAAGSPPAAPPAAPPLGGGLPRRQPGQSTGGGSMSSMAGFVPSSTNAANHGAPSAPTPPPTIRPASPAAPVSGFGAPGGFPGSANGGFGNTQPGTTAPGGPGPGSGSGFGGPGSGAPASGGPGFGPAGSGAPGFGQPDSGAPGFGRAGSGGPGFGSPIPGTPGSGFTPGGYGPSGSGSSPNSGFGPGAPGAPDSGGPGSGFGPSGAAPGYNPAGNPGSGQGFGTAPGYGPSGPGAGLSGPGNSASGPGNSASGPGAGLSGPGGSGSGAGANFGDGSAGQQPVSPGASSGAPVGALPRRQVTPPSERPTSMAAAAQALGAGRTPTGEVAAPTWTRQDEVADRFGPSGPAPSIAPPRPEMAGNPAATTMTNLLPPVIPGAPGPERSVVYPAPGYGAAVPGGSGPAAPQAYTAPPASTPAPSYGLPPQGSPASAYATQSQSAFATQVLPLATGGYNPPAPTNMGVSGSATGSRGPAAEEFVPSNETERELQDAADTGNTDVFLSTLLLAKVLVPVAGHSRPGSAPGESGFAFLPEEVDGERFLIVFTSKDRLFEHFGEPTRTVEARFYELIRNWPDPSWSFAVNPGTPVGAKYPGAQIIALANWATEAGLGADPAETVVTELAVAPVPAPQPASDEAQQATVMQKTISAEQVDYYLDRGYDRVAGFVHRASEVEHLRTPAELFGALGLFYEASPFQPDAKEAFVLRWPAYRPSLYRIPYGGQNEQALRAMDGWVIERPPFRGNGFAAGEGKDVIAEFKVDSVRLPHGAQLWRTDADGNERMLAIFDADGPMWRRVGE</sequence>
<gene>
    <name evidence="3" type="ORF">Aco03nite_067830</name>
</gene>
<protein>
    <recommendedName>
        <fullName evidence="2">SseB protein N-terminal domain-containing protein</fullName>
    </recommendedName>
</protein>
<feature type="compositionally biased region" description="Low complexity" evidence="1">
    <location>
        <begin position="1047"/>
        <end position="1065"/>
    </location>
</feature>
<name>A0ABQ3XIQ5_9ACTN</name>
<feature type="region of interest" description="Disordered" evidence="1">
    <location>
        <begin position="392"/>
        <end position="458"/>
    </location>
</feature>
<feature type="compositionally biased region" description="Low complexity" evidence="1">
    <location>
        <begin position="174"/>
        <end position="192"/>
    </location>
</feature>
<feature type="compositionally biased region" description="Gly residues" evidence="1">
    <location>
        <begin position="807"/>
        <end position="820"/>
    </location>
</feature>
<dbReference type="Proteomes" id="UP000612282">
    <property type="component" value="Unassembled WGS sequence"/>
</dbReference>
<feature type="compositionally biased region" description="Pro residues" evidence="1">
    <location>
        <begin position="273"/>
        <end position="284"/>
    </location>
</feature>
<feature type="compositionally biased region" description="Low complexity" evidence="1">
    <location>
        <begin position="341"/>
        <end position="352"/>
    </location>
</feature>
<evidence type="ECO:0000259" key="2">
    <source>
        <dbReference type="Pfam" id="PF07179"/>
    </source>
</evidence>
<feature type="compositionally biased region" description="Pro residues" evidence="1">
    <location>
        <begin position="232"/>
        <end position="242"/>
    </location>
</feature>
<feature type="region of interest" description="Disordered" evidence="1">
    <location>
        <begin position="152"/>
        <end position="202"/>
    </location>
</feature>
<proteinExistence type="predicted"/>
<feature type="compositionally biased region" description="Low complexity" evidence="1">
    <location>
        <begin position="587"/>
        <end position="618"/>
    </location>
</feature>
<feature type="compositionally biased region" description="Pro residues" evidence="1">
    <location>
        <begin position="193"/>
        <end position="202"/>
    </location>
</feature>
<reference evidence="3 4" key="1">
    <citation type="submission" date="2021-01" db="EMBL/GenBank/DDBJ databases">
        <title>Whole genome shotgun sequence of Actinoplanes couchii NBRC 106145.</title>
        <authorList>
            <person name="Komaki H."/>
            <person name="Tamura T."/>
        </authorList>
    </citation>
    <scope>NUCLEOTIDE SEQUENCE [LARGE SCALE GENOMIC DNA]</scope>
    <source>
        <strain evidence="3 4">NBRC 106145</strain>
    </source>
</reference>
<dbReference type="EMBL" id="BOMG01000084">
    <property type="protein sequence ID" value="GID58379.1"/>
    <property type="molecule type" value="Genomic_DNA"/>
</dbReference>
<dbReference type="Pfam" id="PF07179">
    <property type="entry name" value="SseB"/>
    <property type="match status" value="2"/>
</dbReference>
<organism evidence="3 4">
    <name type="scientific">Actinoplanes couchii</name>
    <dbReference type="NCBI Taxonomy" id="403638"/>
    <lineage>
        <taxon>Bacteria</taxon>
        <taxon>Bacillati</taxon>
        <taxon>Actinomycetota</taxon>
        <taxon>Actinomycetes</taxon>
        <taxon>Micromonosporales</taxon>
        <taxon>Micromonosporaceae</taxon>
        <taxon>Actinoplanes</taxon>
    </lineage>
</organism>
<accession>A0ABQ3XIQ5</accession>
<feature type="compositionally biased region" description="Low complexity" evidence="1">
    <location>
        <begin position="885"/>
        <end position="898"/>
    </location>
</feature>
<feature type="region of interest" description="Disordered" evidence="1">
    <location>
        <begin position="471"/>
        <end position="1076"/>
    </location>
</feature>
<feature type="compositionally biased region" description="Pro residues" evidence="1">
    <location>
        <begin position="547"/>
        <end position="561"/>
    </location>
</feature>
<feature type="compositionally biased region" description="Low complexity" evidence="1">
    <location>
        <begin position="562"/>
        <end position="577"/>
    </location>
</feature>
<feature type="compositionally biased region" description="Low complexity" evidence="1">
    <location>
        <begin position="637"/>
        <end position="651"/>
    </location>
</feature>
<feature type="compositionally biased region" description="Gly residues" evidence="1">
    <location>
        <begin position="406"/>
        <end position="427"/>
    </location>
</feature>
<feature type="compositionally biased region" description="Gly residues" evidence="1">
    <location>
        <begin position="742"/>
        <end position="778"/>
    </location>
</feature>
<feature type="compositionally biased region" description="Low complexity" evidence="1">
    <location>
        <begin position="1030"/>
        <end position="1040"/>
    </location>
</feature>
<feature type="compositionally biased region" description="Low complexity" evidence="1">
    <location>
        <begin position="708"/>
        <end position="719"/>
    </location>
</feature>
<feature type="compositionally biased region" description="Gly residues" evidence="1">
    <location>
        <begin position="899"/>
        <end position="921"/>
    </location>
</feature>
<comment type="caution">
    <text evidence="3">The sequence shown here is derived from an EMBL/GenBank/DDBJ whole genome shotgun (WGS) entry which is preliminary data.</text>
</comment>
<feature type="compositionally biased region" description="Gly residues" evidence="1">
    <location>
        <begin position="330"/>
        <end position="340"/>
    </location>
</feature>
<feature type="region of interest" description="Disordered" evidence="1">
    <location>
        <begin position="219"/>
        <end position="352"/>
    </location>
</feature>
<feature type="compositionally biased region" description="Gly residues" evidence="1">
    <location>
        <begin position="436"/>
        <end position="458"/>
    </location>
</feature>
<feature type="compositionally biased region" description="Low complexity" evidence="1">
    <location>
        <begin position="285"/>
        <end position="300"/>
    </location>
</feature>
<evidence type="ECO:0000313" key="3">
    <source>
        <dbReference type="EMBL" id="GID58379.1"/>
    </source>
</evidence>
<feature type="compositionally biased region" description="Gly residues" evidence="1">
    <location>
        <begin position="720"/>
        <end position="734"/>
    </location>
</feature>
<keyword evidence="4" id="KW-1185">Reference proteome</keyword>
<feature type="domain" description="SseB protein N-terminal" evidence="2">
    <location>
        <begin position="22"/>
        <end position="121"/>
    </location>
</feature>
<feature type="compositionally biased region" description="Gly residues" evidence="1">
    <location>
        <begin position="829"/>
        <end position="848"/>
    </location>
</feature>
<feature type="compositionally biased region" description="Gly residues" evidence="1">
    <location>
        <begin position="861"/>
        <end position="884"/>
    </location>
</feature>
<feature type="compositionally biased region" description="Gly residues" evidence="1">
    <location>
        <begin position="312"/>
        <end position="322"/>
    </location>
</feature>
<evidence type="ECO:0000313" key="4">
    <source>
        <dbReference type="Proteomes" id="UP000612282"/>
    </source>
</evidence>
<dbReference type="InterPro" id="IPR009839">
    <property type="entry name" value="SseB_N"/>
</dbReference>
<feature type="domain" description="SseB protein N-terminal" evidence="2">
    <location>
        <begin position="1133"/>
        <end position="1240"/>
    </location>
</feature>
<feature type="compositionally biased region" description="Pro residues" evidence="1">
    <location>
        <begin position="991"/>
        <end position="1001"/>
    </location>
</feature>
<feature type="compositionally biased region" description="Low complexity" evidence="1">
    <location>
        <begin position="956"/>
        <end position="965"/>
    </location>
</feature>
<feature type="compositionally biased region" description="Gly residues" evidence="1">
    <location>
        <begin position="787"/>
        <end position="799"/>
    </location>
</feature>
<evidence type="ECO:0000256" key="1">
    <source>
        <dbReference type="SAM" id="MobiDB-lite"/>
    </source>
</evidence>